<keyword evidence="2" id="KW-1185">Reference proteome</keyword>
<organism evidence="1 2">
    <name type="scientific">Mycoplasma suis (strain Illinois)</name>
    <dbReference type="NCBI Taxonomy" id="768700"/>
    <lineage>
        <taxon>Bacteria</taxon>
        <taxon>Bacillati</taxon>
        <taxon>Mycoplasmatota</taxon>
        <taxon>Mollicutes</taxon>
        <taxon>Mycoplasmataceae</taxon>
        <taxon>Mycoplasma</taxon>
    </lineage>
</organism>
<evidence type="ECO:0008006" key="3">
    <source>
        <dbReference type="Google" id="ProtNLM"/>
    </source>
</evidence>
<reference evidence="1 2" key="1">
    <citation type="journal article" date="2011" name="J. Bacteriol.">
        <title>Complete genome sequences of two hemotropic Mycoplasmas, Mycoplasma haemofelis strain Ohio2 and Mycoplasma suis strain Illinois.</title>
        <authorList>
            <person name="Messick J.B."/>
            <person name="Santos A.P."/>
            <person name="Guimaraes A.M."/>
        </authorList>
    </citation>
    <scope>NUCLEOTIDE SEQUENCE [LARGE SCALE GENOMIC DNA]</scope>
    <source>
        <strain evidence="1 2">Illinois</strain>
    </source>
</reference>
<gene>
    <name evidence="1" type="ordered locus">MSU_0517</name>
</gene>
<dbReference type="Proteomes" id="UP000007484">
    <property type="component" value="Chromosome"/>
</dbReference>
<proteinExistence type="predicted"/>
<accession>F0QRD1</accession>
<dbReference type="KEGG" id="mss:MSU_0517"/>
<dbReference type="HOGENOM" id="CLU_959157_0_0_14"/>
<name>F0QRD1_MYCSL</name>
<dbReference type="RefSeq" id="WP_013609150.1">
    <property type="nucleotide sequence ID" value="NC_015155.1"/>
</dbReference>
<evidence type="ECO:0000313" key="1">
    <source>
        <dbReference type="EMBL" id="ADX98051.1"/>
    </source>
</evidence>
<dbReference type="STRING" id="768700.MSU_0517"/>
<protein>
    <recommendedName>
        <fullName evidence="3">DNA polymerase III delta N-terminal domain-containing protein</fullName>
    </recommendedName>
</protein>
<evidence type="ECO:0000313" key="2">
    <source>
        <dbReference type="Proteomes" id="UP000007484"/>
    </source>
</evidence>
<sequence length="293" mass="34982">MIWIYISRSLDALEMKIEELMSEFQKGTLLHIRRADFERVKNSLTQTNLFVDYTHFIFEDYIGKLSDLEFLFRTINFHGIKILITIYSETRKFLSIDLLNKVEDRNFWLNKPRDSAKDRYLRNLLSKADLNLSSELVSLIREESFSSCIQLRSVIVQLRILSFGDQKLSREIVLESIKSNKAFGGSDNPFMFLDLYISNKVGEWVTLLRKFLQSRESISSFLRCFSYSLSSNFWSNYYSPEISEYIRKLGYNFLIFMELNFLKILKESCWQWVVLYFFWSNRPVNNLNNNYLR</sequence>
<dbReference type="EMBL" id="CP002525">
    <property type="protein sequence ID" value="ADX98051.1"/>
    <property type="molecule type" value="Genomic_DNA"/>
</dbReference>
<dbReference type="AlphaFoldDB" id="F0QRD1"/>